<name>A0A8S5NPA4_9CAUD</name>
<evidence type="ECO:0000313" key="2">
    <source>
        <dbReference type="EMBL" id="DAD96106.1"/>
    </source>
</evidence>
<reference evidence="2" key="1">
    <citation type="journal article" date="2021" name="Proc. Natl. Acad. Sci. U.S.A.">
        <title>A Catalog of Tens of Thousands of Viruses from Human Metagenomes Reveals Hidden Associations with Chronic Diseases.</title>
        <authorList>
            <person name="Tisza M.J."/>
            <person name="Buck C.B."/>
        </authorList>
    </citation>
    <scope>NUCLEOTIDE SEQUENCE</scope>
    <source>
        <strain evidence="2">Ctpjm1</strain>
    </source>
</reference>
<dbReference type="EMBL" id="BK015208">
    <property type="protein sequence ID" value="DAD96106.1"/>
    <property type="molecule type" value="Genomic_DNA"/>
</dbReference>
<feature type="region of interest" description="Disordered" evidence="1">
    <location>
        <begin position="1"/>
        <end position="20"/>
    </location>
</feature>
<sequence>MKPPLSARPPERWPPPPPPMRRFCALCRRAGPTASK</sequence>
<organism evidence="2">
    <name type="scientific">Myoviridae sp. ctpjm1</name>
    <dbReference type="NCBI Taxonomy" id="2826699"/>
    <lineage>
        <taxon>Viruses</taxon>
        <taxon>Duplodnaviria</taxon>
        <taxon>Heunggongvirae</taxon>
        <taxon>Uroviricota</taxon>
        <taxon>Caudoviricetes</taxon>
    </lineage>
</organism>
<proteinExistence type="predicted"/>
<accession>A0A8S5NPA4</accession>
<protein>
    <submittedName>
        <fullName evidence="2">Uncharacterized protein</fullName>
    </submittedName>
</protein>
<evidence type="ECO:0000256" key="1">
    <source>
        <dbReference type="SAM" id="MobiDB-lite"/>
    </source>
</evidence>